<proteinExistence type="predicted"/>
<gene>
    <name evidence="2" type="ORF">EJ065_6720</name>
</gene>
<evidence type="ECO:0000313" key="2">
    <source>
        <dbReference type="EMBL" id="QAT88245.1"/>
    </source>
</evidence>
<feature type="compositionally biased region" description="Polar residues" evidence="1">
    <location>
        <begin position="322"/>
        <end position="334"/>
    </location>
</feature>
<feature type="region of interest" description="Disordered" evidence="1">
    <location>
        <begin position="1"/>
        <end position="20"/>
    </location>
</feature>
<accession>A0A410S1Z1</accession>
<evidence type="ECO:0000256" key="1">
    <source>
        <dbReference type="SAM" id="MobiDB-lite"/>
    </source>
</evidence>
<sequence length="367" mass="39388">MRRPRHQVVEAQRHPEGEVVEGRQGHVGWREGPQVLRLLHLLVRGAVGRWEPRGQRGCVHAPASTDEGNGGRHVVRGPSQPARDVARAEVPLREVGQGQAPLLQLLAHHLHGPQGAREQLVLGQQAQELPHLVVVGGVQDEEGEDLRLRHAVLLYGGGEEGRALLDEDAGGLGLQGAQRAQPDGAPVGEGLHQPGHVHLALQGQEGRWRGARQEGRQHLVLRVQVRPTRGHFPARACHAQGRRLASAGAWRGRRGPAAVQEQSGRGRLVVEVLKRVVLGETRDGTPLQGRHGRRARDGSQGAPRARPRGQRGTPRRQEHQGQHQAGSAARQSLSAHCPPPNPTAAKAPGRSVPSGAGNSRVPPCPSA</sequence>
<protein>
    <submittedName>
        <fullName evidence="2">Uncharacterized protein</fullName>
    </submittedName>
</protein>
<feature type="region of interest" description="Disordered" evidence="1">
    <location>
        <begin position="57"/>
        <end position="80"/>
    </location>
</feature>
<name>A0A410S1Z1_CORCK</name>
<feature type="region of interest" description="Disordered" evidence="1">
    <location>
        <begin position="281"/>
        <end position="367"/>
    </location>
</feature>
<organism evidence="2 3">
    <name type="scientific">Corallococcus coralloides</name>
    <name type="common">Myxococcus coralloides</name>
    <dbReference type="NCBI Taxonomy" id="184914"/>
    <lineage>
        <taxon>Bacteria</taxon>
        <taxon>Pseudomonadati</taxon>
        <taxon>Myxococcota</taxon>
        <taxon>Myxococcia</taxon>
        <taxon>Myxococcales</taxon>
        <taxon>Cystobacterineae</taxon>
        <taxon>Myxococcaceae</taxon>
        <taxon>Corallococcus</taxon>
    </lineage>
</organism>
<evidence type="ECO:0000313" key="3">
    <source>
        <dbReference type="Proteomes" id="UP000288758"/>
    </source>
</evidence>
<dbReference type="EMBL" id="CP034669">
    <property type="protein sequence ID" value="QAT88245.1"/>
    <property type="molecule type" value="Genomic_DNA"/>
</dbReference>
<feature type="compositionally biased region" description="Basic and acidic residues" evidence="1">
    <location>
        <begin position="7"/>
        <end position="20"/>
    </location>
</feature>
<dbReference type="AlphaFoldDB" id="A0A410S1Z1"/>
<dbReference type="Proteomes" id="UP000288758">
    <property type="component" value="Chromosome"/>
</dbReference>
<reference evidence="2 3" key="1">
    <citation type="submission" date="2018-12" db="EMBL/GenBank/DDBJ databases">
        <title>Complete Genome Sequence of the Corallopyronin A producing Myxobacterium Corallococcus coralloides B035.</title>
        <authorList>
            <person name="Bouhired S.M."/>
            <person name="Rupp O."/>
            <person name="Blom J."/>
            <person name="Schaeberle T.F."/>
            <person name="Kehraus S."/>
            <person name="Schiefer A."/>
            <person name="Pfarr K."/>
            <person name="Goesmann A."/>
            <person name="Hoerauf A."/>
            <person name="Koenig G.M."/>
        </authorList>
    </citation>
    <scope>NUCLEOTIDE SEQUENCE [LARGE SCALE GENOMIC DNA]</scope>
    <source>
        <strain evidence="2 3">B035</strain>
    </source>
</reference>